<evidence type="ECO:0000256" key="10">
    <source>
        <dbReference type="ARBA" id="ARBA00022967"/>
    </source>
</evidence>
<evidence type="ECO:0000259" key="15">
    <source>
        <dbReference type="SMART" id="SM00831"/>
    </source>
</evidence>
<dbReference type="SUPFAM" id="SSF81660">
    <property type="entry name" value="Metal cation-transporting ATPase, ATP-binding domain N"/>
    <property type="match status" value="1"/>
</dbReference>
<dbReference type="SMART" id="SM00831">
    <property type="entry name" value="Cation_ATPase_N"/>
    <property type="match status" value="1"/>
</dbReference>
<keyword evidence="12" id="KW-0406">Ion transport</keyword>
<evidence type="ECO:0000256" key="12">
    <source>
        <dbReference type="ARBA" id="ARBA00023065"/>
    </source>
</evidence>
<dbReference type="InterPro" id="IPR004014">
    <property type="entry name" value="ATPase_P-typ_cation-transptr_N"/>
</dbReference>
<feature type="transmembrane region" description="Helical" evidence="14">
    <location>
        <begin position="797"/>
        <end position="817"/>
    </location>
</feature>
<dbReference type="NCBIfam" id="TIGR01494">
    <property type="entry name" value="ATPase_P-type"/>
    <property type="match status" value="2"/>
</dbReference>
<evidence type="ECO:0000256" key="7">
    <source>
        <dbReference type="ARBA" id="ARBA00022741"/>
    </source>
</evidence>
<evidence type="ECO:0000256" key="14">
    <source>
        <dbReference type="SAM" id="Phobius"/>
    </source>
</evidence>
<dbReference type="PANTHER" id="PTHR43294:SF21">
    <property type="entry name" value="CATION TRANSPORTING ATPASE"/>
    <property type="match status" value="1"/>
</dbReference>
<feature type="transmembrane region" description="Helical" evidence="14">
    <location>
        <begin position="1233"/>
        <end position="1257"/>
    </location>
</feature>
<keyword evidence="17" id="KW-1185">Reference proteome</keyword>
<keyword evidence="6 14" id="KW-0812">Transmembrane</keyword>
<dbReference type="Pfam" id="PF00689">
    <property type="entry name" value="Cation_ATPase_C"/>
    <property type="match status" value="1"/>
</dbReference>
<protein>
    <submittedName>
        <fullName evidence="16">Magnesium-transporting ATPase (P-type)</fullName>
    </submittedName>
</protein>
<dbReference type="Pfam" id="PF13246">
    <property type="entry name" value="Cation_ATPase"/>
    <property type="match status" value="1"/>
</dbReference>
<keyword evidence="13 14" id="KW-0472">Membrane</keyword>
<comment type="subcellular location">
    <subcellularLocation>
        <location evidence="1">Cell membrane</location>
        <topology evidence="1">Multi-pass membrane protein</topology>
    </subcellularLocation>
</comment>
<dbReference type="InterPro" id="IPR044492">
    <property type="entry name" value="P_typ_ATPase_HD_dom"/>
</dbReference>
<dbReference type="InterPro" id="IPR050510">
    <property type="entry name" value="Cation_transp_ATPase_P-type"/>
</dbReference>
<name>A0A7V9YZ48_9BACL</name>
<feature type="transmembrane region" description="Helical" evidence="14">
    <location>
        <begin position="1278"/>
        <end position="1298"/>
    </location>
</feature>
<dbReference type="PROSITE" id="PS00154">
    <property type="entry name" value="ATPASE_E1_E2"/>
    <property type="match status" value="1"/>
</dbReference>
<dbReference type="PANTHER" id="PTHR43294">
    <property type="entry name" value="SODIUM/POTASSIUM-TRANSPORTING ATPASE SUBUNIT ALPHA"/>
    <property type="match status" value="1"/>
</dbReference>
<dbReference type="GO" id="GO:1902600">
    <property type="term" value="P:proton transmembrane transport"/>
    <property type="evidence" value="ECO:0007669"/>
    <property type="project" value="TreeGrafter"/>
</dbReference>
<dbReference type="SFLD" id="SFLDS00003">
    <property type="entry name" value="Haloacid_Dehalogenase"/>
    <property type="match status" value="1"/>
</dbReference>
<keyword evidence="7" id="KW-0547">Nucleotide-binding</keyword>
<proteinExistence type="inferred from homology"/>
<dbReference type="FunFam" id="3.40.50.1000:FF:000083">
    <property type="entry name" value="Sodium/potassium-transporting ATPase subunit alpha"/>
    <property type="match status" value="1"/>
</dbReference>
<dbReference type="FunFam" id="2.70.150.10:FF:000160">
    <property type="entry name" value="Sarcoplasmic/endoplasmic reticulum calcium ATPase 1"/>
    <property type="match status" value="1"/>
</dbReference>
<keyword evidence="11 14" id="KW-1133">Transmembrane helix</keyword>
<dbReference type="EMBL" id="JACDUU010000002">
    <property type="protein sequence ID" value="MBA2870935.1"/>
    <property type="molecule type" value="Genomic_DNA"/>
</dbReference>
<evidence type="ECO:0000256" key="9">
    <source>
        <dbReference type="ARBA" id="ARBA00022842"/>
    </source>
</evidence>
<dbReference type="GO" id="GO:0005524">
    <property type="term" value="F:ATP binding"/>
    <property type="evidence" value="ECO:0007669"/>
    <property type="project" value="UniProtKB-KW"/>
</dbReference>
<keyword evidence="8" id="KW-0067">ATP-binding</keyword>
<dbReference type="GO" id="GO:0005391">
    <property type="term" value="F:P-type sodium:potassium-exchanging transporter activity"/>
    <property type="evidence" value="ECO:0007669"/>
    <property type="project" value="TreeGrafter"/>
</dbReference>
<dbReference type="PRINTS" id="PR00120">
    <property type="entry name" value="HATPASE"/>
</dbReference>
<dbReference type="Proteomes" id="UP000580891">
    <property type="component" value="Unassembled WGS sequence"/>
</dbReference>
<dbReference type="SUPFAM" id="SSF56784">
    <property type="entry name" value="HAD-like"/>
    <property type="match status" value="1"/>
</dbReference>
<evidence type="ECO:0000313" key="16">
    <source>
        <dbReference type="EMBL" id="MBA2870935.1"/>
    </source>
</evidence>
<dbReference type="InterPro" id="IPR008250">
    <property type="entry name" value="ATPase_P-typ_transduc_dom_A_sf"/>
</dbReference>
<dbReference type="RefSeq" id="WP_181536823.1">
    <property type="nucleotide sequence ID" value="NZ_JACDUU010000002.1"/>
</dbReference>
<evidence type="ECO:0000313" key="17">
    <source>
        <dbReference type="Proteomes" id="UP000580891"/>
    </source>
</evidence>
<dbReference type="Gene3D" id="3.40.50.1000">
    <property type="entry name" value="HAD superfamily/HAD-like"/>
    <property type="match status" value="1"/>
</dbReference>
<accession>A0A7V9YZ48</accession>
<keyword evidence="10" id="KW-1278">Translocase</keyword>
<dbReference type="Pfam" id="PF00122">
    <property type="entry name" value="E1-E2_ATPase"/>
    <property type="match status" value="1"/>
</dbReference>
<dbReference type="SFLD" id="SFLDF00027">
    <property type="entry name" value="p-type_atpase"/>
    <property type="match status" value="1"/>
</dbReference>
<dbReference type="GO" id="GO:0036376">
    <property type="term" value="P:sodium ion export across plasma membrane"/>
    <property type="evidence" value="ECO:0007669"/>
    <property type="project" value="TreeGrafter"/>
</dbReference>
<dbReference type="InterPro" id="IPR023214">
    <property type="entry name" value="HAD_sf"/>
</dbReference>
<dbReference type="InterPro" id="IPR001757">
    <property type="entry name" value="P_typ_ATPase"/>
</dbReference>
<feature type="transmembrane region" description="Helical" evidence="14">
    <location>
        <begin position="1206"/>
        <end position="1227"/>
    </location>
</feature>
<dbReference type="InterPro" id="IPR036412">
    <property type="entry name" value="HAD-like_sf"/>
</dbReference>
<keyword evidence="5" id="KW-0597">Phosphoprotein</keyword>
<evidence type="ECO:0000256" key="8">
    <source>
        <dbReference type="ARBA" id="ARBA00022840"/>
    </source>
</evidence>
<dbReference type="GO" id="GO:0005886">
    <property type="term" value="C:plasma membrane"/>
    <property type="evidence" value="ECO:0007669"/>
    <property type="project" value="UniProtKB-SubCell"/>
</dbReference>
<dbReference type="Pfam" id="PF19991">
    <property type="entry name" value="HMA_2"/>
    <property type="match status" value="1"/>
</dbReference>
<dbReference type="Gene3D" id="1.20.1110.10">
    <property type="entry name" value="Calcium-transporting ATPase, transmembrane domain"/>
    <property type="match status" value="1"/>
</dbReference>
<feature type="transmembrane region" description="Helical" evidence="14">
    <location>
        <begin position="1304"/>
        <end position="1321"/>
    </location>
</feature>
<dbReference type="Gene3D" id="2.70.150.10">
    <property type="entry name" value="Calcium-transporting ATPase, cytoplasmic transduction domain A"/>
    <property type="match status" value="1"/>
</dbReference>
<evidence type="ECO:0000256" key="5">
    <source>
        <dbReference type="ARBA" id="ARBA00022553"/>
    </source>
</evidence>
<dbReference type="Gene3D" id="3.40.1110.10">
    <property type="entry name" value="Calcium-transporting ATPase, cytoplasmic domain N"/>
    <property type="match status" value="1"/>
</dbReference>
<dbReference type="InterPro" id="IPR023298">
    <property type="entry name" value="ATPase_P-typ_TM_dom_sf"/>
</dbReference>
<feature type="transmembrane region" description="Helical" evidence="14">
    <location>
        <begin position="578"/>
        <end position="605"/>
    </location>
</feature>
<dbReference type="GO" id="GO:1990573">
    <property type="term" value="P:potassium ion import across plasma membrane"/>
    <property type="evidence" value="ECO:0007669"/>
    <property type="project" value="TreeGrafter"/>
</dbReference>
<dbReference type="SUPFAM" id="SSF81653">
    <property type="entry name" value="Calcium ATPase, transduction domain A"/>
    <property type="match status" value="1"/>
</dbReference>
<feature type="transmembrane region" description="Helical" evidence="14">
    <location>
        <begin position="759"/>
        <end position="777"/>
    </location>
</feature>
<evidence type="ECO:0000256" key="6">
    <source>
        <dbReference type="ARBA" id="ARBA00022692"/>
    </source>
</evidence>
<evidence type="ECO:0000256" key="11">
    <source>
        <dbReference type="ARBA" id="ARBA00022989"/>
    </source>
</evidence>
<dbReference type="InterPro" id="IPR006068">
    <property type="entry name" value="ATPase_P-typ_cation-transptr_C"/>
</dbReference>
<evidence type="ECO:0000256" key="4">
    <source>
        <dbReference type="ARBA" id="ARBA00022475"/>
    </source>
</evidence>
<evidence type="ECO:0000256" key="3">
    <source>
        <dbReference type="ARBA" id="ARBA00022448"/>
    </source>
</evidence>
<organism evidence="16 17">
    <name type="scientific">[Anoxybacillus] calidus</name>
    <dbReference type="NCBI Taxonomy" id="575178"/>
    <lineage>
        <taxon>Bacteria</taxon>
        <taxon>Bacillati</taxon>
        <taxon>Bacillota</taxon>
        <taxon>Bacilli</taxon>
        <taxon>Bacillales</taxon>
        <taxon>Anoxybacillaceae</taxon>
        <taxon>Paranoxybacillus</taxon>
    </lineage>
</organism>
<evidence type="ECO:0000256" key="13">
    <source>
        <dbReference type="ARBA" id="ARBA00023136"/>
    </source>
</evidence>
<feature type="transmembrane region" description="Helical" evidence="14">
    <location>
        <begin position="1366"/>
        <end position="1391"/>
    </location>
</feature>
<dbReference type="PRINTS" id="PR00119">
    <property type="entry name" value="CATATPASE"/>
</dbReference>
<dbReference type="SFLD" id="SFLDG00002">
    <property type="entry name" value="C1.7:_P-type_atpase_like"/>
    <property type="match status" value="1"/>
</dbReference>
<sequence>MNEISFKPRDIHILPGRVRFELFGLKHNAQIAEKFEAIFSTIDGIIKVHANSATGKVLLFYDAEKISLEILSLFIRKFEEVLFKKKYTAEEQEGIQEHTEATSAIYEEVAAVAESPSMEGTSYFEAIPYERNTTASEERVPLPLALSVTGLGVLGIKQLFWGRSALARHPLPFYLSGAIAITTGYPFLKKGLQKFEQRRKLNLDLLLGASSLALALIRENLIVLAGISILQYLNWKRKQELKTDTDILDQDYVSPEIESYGRRMSRFGIAAAGVSLAVTRNPLSALGVLLAANPRPVLTSTEYTWKQADYVARKAQKCLPENGSMYQLSQTKAVIFDDASLIVHNGNIREETDAYFRELRPGTMVAVLKNRKNVDLYGLASYLYDKYQLNFTEINETFPKQRHEVLFVTEKIINTSENIVSFYPSIEISKLPELAKSCHQARQLDKLVKRNARLTSIWNVIGTIIAAPLYVSAPLINLFADGLTLSLLSKAKRWTERNLGVEKKELKHEGHGNVEVLPWHAMDAEELVTYLQTNKKHGLTDEQIEAALRTYGYNQLQSKKRPHWIKSYLAQFKEFTTIILGTTALLSMVSGHLFDGLAMTVILMLNAGIGTIQERKAERAVETMAQFVPPNCVVIRNGERKEIPADELVPGDIVELEAGDRVPADIRLIQAMNVEVNESSLSGESLPVRKNVETVGKDEALSDRTNMLYMGTHLTRGKAIGVVVQTGRHTEMGHLVSLLSEEEDQETPLQKQVTSISKTFMKGALVAGAVVFVAGLLRGNSISQMITTSLALTASAIPEGLPMTITIALTAGIFRMAKNKSLVRKLSALETLGRATIICSDKTGTLTKNEMTVKKISTVNAEFNVTGDGYNPEGKILDENGMEQESKELEKLLRIGLLCSNTTLQQENGRWGIKGDPTEGAIVTLAAKRNILIDNHNRWKRLHEVPFDSYSGMMTVVCKNEDNHKDCYVMSKGSVEKILNYCTHYQKNGRKYPLTKDIKEKILQKNEEYAKQSLRVLGFAYRPIEHKEGETCFDNLHEQLIYVGMVGMIDPPKPEVEKSIREALELGIKPIMITGDHPITALAIAKQIGICDGSKKVITGTELEQMSDEELEVIIDDVCIFARVTPEHKLRIVMTLQKQGHIVAMTGDGVNDSPAIKRADVGIAMGQTGTQVTKETADMVLKEDHFGSIVDGVKEGRTIIGNIRKALGCLLSGNLAEIIITSIAVIAGMPLPIVPIQILLMNLLTDALPAMVLAVNPGNKTKQTKRQEIADASLYKQVVTRGVLLGAGSLGLFALSLAGGASLATARTIAFATLVAGQLVQTFSWRQADSKENIRDWSKDRFLVSALGVSWLSLLATIYIGPLNGVFGTVALPIAAWAPILAVAGSSAVLAKPIARMFERTQPAVAPPRLSVA</sequence>
<dbReference type="GO" id="GO:0030007">
    <property type="term" value="P:intracellular potassium ion homeostasis"/>
    <property type="evidence" value="ECO:0007669"/>
    <property type="project" value="TreeGrafter"/>
</dbReference>
<dbReference type="Pfam" id="PF00690">
    <property type="entry name" value="Cation_ATPase_N"/>
    <property type="match status" value="1"/>
</dbReference>
<dbReference type="InterPro" id="IPR018303">
    <property type="entry name" value="ATPase_P-typ_P_site"/>
</dbReference>
<dbReference type="GO" id="GO:0016887">
    <property type="term" value="F:ATP hydrolysis activity"/>
    <property type="evidence" value="ECO:0007669"/>
    <property type="project" value="InterPro"/>
</dbReference>
<dbReference type="InterPro" id="IPR059000">
    <property type="entry name" value="ATPase_P-type_domA"/>
</dbReference>
<feature type="transmembrane region" description="Helical" evidence="14">
    <location>
        <begin position="1342"/>
        <end position="1360"/>
    </location>
</feature>
<evidence type="ECO:0000256" key="2">
    <source>
        <dbReference type="ARBA" id="ARBA00005675"/>
    </source>
</evidence>
<keyword evidence="4" id="KW-1003">Cell membrane</keyword>
<keyword evidence="9" id="KW-0460">Magnesium</keyword>
<evidence type="ECO:0000256" key="1">
    <source>
        <dbReference type="ARBA" id="ARBA00004651"/>
    </source>
</evidence>
<keyword evidence="3" id="KW-0813">Transport</keyword>
<comment type="similarity">
    <text evidence="2">Belongs to the cation transport ATPase (P-type) (TC 3.A.3) family. Type IIA subfamily.</text>
</comment>
<feature type="domain" description="Cation-transporting P-type ATPase N-terminal" evidence="15">
    <location>
        <begin position="518"/>
        <end position="592"/>
    </location>
</feature>
<comment type="caution">
    <text evidence="16">The sequence shown here is derived from an EMBL/GenBank/DDBJ whole genome shotgun (WGS) entry which is preliminary data.</text>
</comment>
<reference evidence="16 17" key="1">
    <citation type="submission" date="2020-07" db="EMBL/GenBank/DDBJ databases">
        <title>Genomic Encyclopedia of Type Strains, Phase IV (KMG-IV): sequencing the most valuable type-strain genomes for metagenomic binning, comparative biology and taxonomic classification.</title>
        <authorList>
            <person name="Goeker M."/>
        </authorList>
    </citation>
    <scope>NUCLEOTIDE SEQUENCE [LARGE SCALE GENOMIC DNA]</scope>
    <source>
        <strain evidence="16 17">DSM 25220</strain>
    </source>
</reference>
<dbReference type="SUPFAM" id="SSF81665">
    <property type="entry name" value="Calcium ATPase, transmembrane domain M"/>
    <property type="match status" value="1"/>
</dbReference>
<dbReference type="InterPro" id="IPR023299">
    <property type="entry name" value="ATPase_P-typ_cyto_dom_N"/>
</dbReference>
<dbReference type="GO" id="GO:0006883">
    <property type="term" value="P:intracellular sodium ion homeostasis"/>
    <property type="evidence" value="ECO:0007669"/>
    <property type="project" value="TreeGrafter"/>
</dbReference>
<gene>
    <name evidence="16" type="ORF">HNQ85_001205</name>
</gene>